<dbReference type="PROSITE" id="PS50878">
    <property type="entry name" value="RT_POL"/>
    <property type="match status" value="1"/>
</dbReference>
<dbReference type="SUPFAM" id="SSF56219">
    <property type="entry name" value="DNase I-like"/>
    <property type="match status" value="1"/>
</dbReference>
<evidence type="ECO:0000259" key="1">
    <source>
        <dbReference type="PROSITE" id="PS50878"/>
    </source>
</evidence>
<keyword evidence="2" id="KW-0548">Nucleotidyltransferase</keyword>
<evidence type="ECO:0000313" key="2">
    <source>
        <dbReference type="EMBL" id="MBW70051.1"/>
    </source>
</evidence>
<dbReference type="AlphaFoldDB" id="A0A2M4CXW8"/>
<dbReference type="InterPro" id="IPR036691">
    <property type="entry name" value="Endo/exonu/phosph_ase_sf"/>
</dbReference>
<dbReference type="InterPro" id="IPR043502">
    <property type="entry name" value="DNA/RNA_pol_sf"/>
</dbReference>
<organism evidence="2">
    <name type="scientific">Anopheles darlingi</name>
    <name type="common">Mosquito</name>
    <dbReference type="NCBI Taxonomy" id="43151"/>
    <lineage>
        <taxon>Eukaryota</taxon>
        <taxon>Metazoa</taxon>
        <taxon>Ecdysozoa</taxon>
        <taxon>Arthropoda</taxon>
        <taxon>Hexapoda</taxon>
        <taxon>Insecta</taxon>
        <taxon>Pterygota</taxon>
        <taxon>Neoptera</taxon>
        <taxon>Endopterygota</taxon>
        <taxon>Diptera</taxon>
        <taxon>Nematocera</taxon>
        <taxon>Culicoidea</taxon>
        <taxon>Culicidae</taxon>
        <taxon>Anophelinae</taxon>
        <taxon>Anopheles</taxon>
    </lineage>
</organism>
<reference evidence="2" key="1">
    <citation type="submission" date="2018-01" db="EMBL/GenBank/DDBJ databases">
        <title>An insight into the sialome of Amazonian anophelines.</title>
        <authorList>
            <person name="Ribeiro J.M."/>
            <person name="Scarpassa V."/>
            <person name="Calvo E."/>
        </authorList>
    </citation>
    <scope>NUCLEOTIDE SEQUENCE</scope>
</reference>
<dbReference type="EMBL" id="GGFL01005873">
    <property type="protein sequence ID" value="MBW70051.1"/>
    <property type="molecule type" value="Transcribed_RNA"/>
</dbReference>
<dbReference type="InterPro" id="IPR000477">
    <property type="entry name" value="RT_dom"/>
</dbReference>
<keyword evidence="2" id="KW-0695">RNA-directed DNA polymerase</keyword>
<dbReference type="Pfam" id="PF03372">
    <property type="entry name" value="Exo_endo_phos"/>
    <property type="match status" value="1"/>
</dbReference>
<dbReference type="Gene3D" id="3.60.10.10">
    <property type="entry name" value="Endonuclease/exonuclease/phosphatase"/>
    <property type="match status" value="1"/>
</dbReference>
<dbReference type="GO" id="GO:0003964">
    <property type="term" value="F:RNA-directed DNA polymerase activity"/>
    <property type="evidence" value="ECO:0007669"/>
    <property type="project" value="UniProtKB-KW"/>
</dbReference>
<dbReference type="SUPFAM" id="SSF56672">
    <property type="entry name" value="DNA/RNA polymerases"/>
    <property type="match status" value="1"/>
</dbReference>
<sequence length="708" mass="80488">MINPALKIASWNANSITNKKTELILFLEKHNIDILAASETFLKSNMNFSIPNYVTHRLDRSVGQKGGVALFIKANIKHTLMKNFKLKVIEAIGITVPTDKGPVSIVSAYHPAANKDMSAFSVDMGRLTRLGNSYFVCGDFNARHRLWNCASNNAAGNVLFGKLQSGLFSIHHPDTPTYYPSDPNRAPSTLDLVISNNQNDITDIWSKSELSSDHVPFLFEIQNAQPTINPNKFYFNYKMANWDTYRNSINKNIDLSINHLNEINNKDEIDKMISSLSDNISMAHDAAVPKATPGKYNINIPEDIKMLIKLRDKFRKKWQRSRRNREYKSTLLNLNNWIKLNVNETRNKVWTKNLEQINNDDHSKDKIWKLVKVLKNKHSFMPPLTVNNVSLVSAAEKCEAIREQFIRAHYITFDSVSPAERAVNNVTSKFFDKNHSTVTNPELLCTPSEIKQILRKLKNKKSTGTDRINNTMLKRLPNKAIIKLNQIFNGCLKIGYFPDKWKTAKIVSIKKQGKDPALPGSYRPISLLSNLGKIFEKVIASRIRAFTNSNNIIQEEQFGFQSHMSTTHQLQRLVDKLRKERSKKRSTGLVLLDNEKAFDSIWHQGLIYKLITRNIPAPLIKVLKSFLTDRQNIVQINNVQAAPYNPVAGVPQGSVLSPLLFNIFISDIPRLKNCDQYLYADDVALSVTAKQPRKIISSLNSALNHVIK</sequence>
<dbReference type="InterPro" id="IPR005135">
    <property type="entry name" value="Endo/exonuclease/phosphatase"/>
</dbReference>
<protein>
    <submittedName>
        <fullName evidence="2">Putative reverse transcriptase</fullName>
    </submittedName>
</protein>
<dbReference type="Pfam" id="PF00078">
    <property type="entry name" value="RVT_1"/>
    <property type="match status" value="1"/>
</dbReference>
<accession>A0A2M4CXW8</accession>
<dbReference type="CDD" id="cd01650">
    <property type="entry name" value="RT_nLTR_like"/>
    <property type="match status" value="1"/>
</dbReference>
<dbReference type="PANTHER" id="PTHR19446">
    <property type="entry name" value="REVERSE TRANSCRIPTASES"/>
    <property type="match status" value="1"/>
</dbReference>
<feature type="domain" description="Reverse transcriptase" evidence="1">
    <location>
        <begin position="490"/>
        <end position="708"/>
    </location>
</feature>
<proteinExistence type="predicted"/>
<name>A0A2M4CXW8_ANODA</name>
<keyword evidence="2" id="KW-0808">Transferase</keyword>